<evidence type="ECO:0000313" key="2">
    <source>
        <dbReference type="EMBL" id="KAF2181286.1"/>
    </source>
</evidence>
<feature type="signal peptide" evidence="1">
    <location>
        <begin position="1"/>
        <end position="20"/>
    </location>
</feature>
<dbReference type="Proteomes" id="UP000800200">
    <property type="component" value="Unassembled WGS sequence"/>
</dbReference>
<protein>
    <recommendedName>
        <fullName evidence="4">RING-type domain-containing protein</fullName>
    </recommendedName>
</protein>
<dbReference type="AlphaFoldDB" id="A0A6A6DUD2"/>
<dbReference type="EMBL" id="ML994653">
    <property type="protein sequence ID" value="KAF2181286.1"/>
    <property type="molecule type" value="Genomic_DNA"/>
</dbReference>
<reference evidence="2" key="1">
    <citation type="journal article" date="2020" name="Stud. Mycol.">
        <title>101 Dothideomycetes genomes: a test case for predicting lifestyles and emergence of pathogens.</title>
        <authorList>
            <person name="Haridas S."/>
            <person name="Albert R."/>
            <person name="Binder M."/>
            <person name="Bloem J."/>
            <person name="Labutti K."/>
            <person name="Salamov A."/>
            <person name="Andreopoulos B."/>
            <person name="Baker S."/>
            <person name="Barry K."/>
            <person name="Bills G."/>
            <person name="Bluhm B."/>
            <person name="Cannon C."/>
            <person name="Castanera R."/>
            <person name="Culley D."/>
            <person name="Daum C."/>
            <person name="Ezra D."/>
            <person name="Gonzalez J."/>
            <person name="Henrissat B."/>
            <person name="Kuo A."/>
            <person name="Liang C."/>
            <person name="Lipzen A."/>
            <person name="Lutzoni F."/>
            <person name="Magnuson J."/>
            <person name="Mondo S."/>
            <person name="Nolan M."/>
            <person name="Ohm R."/>
            <person name="Pangilinan J."/>
            <person name="Park H.-J."/>
            <person name="Ramirez L."/>
            <person name="Alfaro M."/>
            <person name="Sun H."/>
            <person name="Tritt A."/>
            <person name="Yoshinaga Y."/>
            <person name="Zwiers L.-H."/>
            <person name="Turgeon B."/>
            <person name="Goodwin S."/>
            <person name="Spatafora J."/>
            <person name="Crous P."/>
            <person name="Grigoriev I."/>
        </authorList>
    </citation>
    <scope>NUCLEOTIDE SEQUENCE</scope>
    <source>
        <strain evidence="2">CBS 207.26</strain>
    </source>
</reference>
<gene>
    <name evidence="2" type="ORF">K469DRAFT_692157</name>
</gene>
<evidence type="ECO:0008006" key="4">
    <source>
        <dbReference type="Google" id="ProtNLM"/>
    </source>
</evidence>
<sequence>MGKFIYRVFPLLALLPVIYATNITLPFSATLTEKKGVWGDECTPKVYFCSGLLWQFCYSPLQSPLTCAPIDNMDNVNSFAIGLNLCCRFYADSKCGVAFGQQDWDMPRWYPGLWGIGDDFKPVIGSYQCLISNTTCPMEGKHFGSSSSAASSVASSNSALPASTSHREICRPSPERELWFTEAECKTHCNLNAGGCIWDWGHPNNNFLLGMSQLSLNCFSTTTGTHTLENDSCLDTGGPKMPYRVARDLAVILKIQNSLRNEIRDMKETERRAVFESLCHQSREFLIRGNKEEITKMILLSISNPDLVHLFPGMQWDLQASILLSLRDLERSEVIKSLRTRDKDQAVTNMTNYQEWLKSTWDFGIIDAWVVTEGYPSHYPESMRKCIVCGDFYSFLQSIIATDCGKHSFHEKCEEEDGVCPNCDD</sequence>
<name>A0A6A6DUD2_9PEZI</name>
<organism evidence="2 3">
    <name type="scientific">Zopfia rhizophila CBS 207.26</name>
    <dbReference type="NCBI Taxonomy" id="1314779"/>
    <lineage>
        <taxon>Eukaryota</taxon>
        <taxon>Fungi</taxon>
        <taxon>Dikarya</taxon>
        <taxon>Ascomycota</taxon>
        <taxon>Pezizomycotina</taxon>
        <taxon>Dothideomycetes</taxon>
        <taxon>Dothideomycetes incertae sedis</taxon>
        <taxon>Zopfiaceae</taxon>
        <taxon>Zopfia</taxon>
    </lineage>
</organism>
<keyword evidence="3" id="KW-1185">Reference proteome</keyword>
<evidence type="ECO:0000313" key="3">
    <source>
        <dbReference type="Proteomes" id="UP000800200"/>
    </source>
</evidence>
<feature type="chain" id="PRO_5025490594" description="RING-type domain-containing protein" evidence="1">
    <location>
        <begin position="21"/>
        <end position="425"/>
    </location>
</feature>
<keyword evidence="1" id="KW-0732">Signal</keyword>
<dbReference type="OrthoDB" id="3659633at2759"/>
<proteinExistence type="predicted"/>
<evidence type="ECO:0000256" key="1">
    <source>
        <dbReference type="SAM" id="SignalP"/>
    </source>
</evidence>
<accession>A0A6A6DUD2</accession>